<evidence type="ECO:0000259" key="7">
    <source>
        <dbReference type="Pfam" id="PF14464"/>
    </source>
</evidence>
<feature type="domain" description="JAB" evidence="7">
    <location>
        <begin position="626"/>
        <end position="730"/>
    </location>
</feature>
<evidence type="ECO:0000256" key="1">
    <source>
        <dbReference type="ARBA" id="ARBA00022670"/>
    </source>
</evidence>
<evidence type="ECO:0000256" key="2">
    <source>
        <dbReference type="ARBA" id="ARBA00022723"/>
    </source>
</evidence>
<dbReference type="InterPro" id="IPR028090">
    <property type="entry name" value="JAB_dom_prok"/>
</dbReference>
<dbReference type="Gene3D" id="3.40.50.720">
    <property type="entry name" value="NAD(P)-binding Rossmann-like Domain"/>
    <property type="match status" value="1"/>
</dbReference>
<dbReference type="GO" id="GO:0061503">
    <property type="term" value="F:tRNA threonylcarbamoyladenosine dehydratase"/>
    <property type="evidence" value="ECO:0007669"/>
    <property type="project" value="TreeGrafter"/>
</dbReference>
<dbReference type="AlphaFoldDB" id="A0A849L6Z1"/>
<dbReference type="InterPro" id="IPR045886">
    <property type="entry name" value="ThiF/MoeB/HesA"/>
</dbReference>
<dbReference type="SUPFAM" id="SSF54495">
    <property type="entry name" value="UBC-like"/>
    <property type="match status" value="1"/>
</dbReference>
<comment type="caution">
    <text evidence="8">The sequence shown here is derived from an EMBL/GenBank/DDBJ whole genome shotgun (WGS) entry which is preliminary data.</text>
</comment>
<dbReference type="Pfam" id="PF00899">
    <property type="entry name" value="ThiF"/>
    <property type="match status" value="1"/>
</dbReference>
<dbReference type="InterPro" id="IPR029752">
    <property type="entry name" value="D-isomer_DH_CS1"/>
</dbReference>
<evidence type="ECO:0000256" key="5">
    <source>
        <dbReference type="ARBA" id="ARBA00023049"/>
    </source>
</evidence>
<dbReference type="RefSeq" id="WP_171327073.1">
    <property type="nucleotide sequence ID" value="NZ_JABFBC010000008.1"/>
</dbReference>
<dbReference type="InterPro" id="IPR035985">
    <property type="entry name" value="Ubiquitin-activating_enz"/>
</dbReference>
<dbReference type="Pfam" id="PF14457">
    <property type="entry name" value="Prok-E2_A"/>
    <property type="match status" value="1"/>
</dbReference>
<dbReference type="GO" id="GO:0061504">
    <property type="term" value="P:cyclic threonylcarbamoyladenosine biosynthetic process"/>
    <property type="evidence" value="ECO:0007669"/>
    <property type="project" value="TreeGrafter"/>
</dbReference>
<proteinExistence type="predicted"/>
<evidence type="ECO:0000256" key="4">
    <source>
        <dbReference type="ARBA" id="ARBA00022833"/>
    </source>
</evidence>
<dbReference type="PROSITE" id="PS00065">
    <property type="entry name" value="D_2_HYDROXYACID_DH_1"/>
    <property type="match status" value="1"/>
</dbReference>
<evidence type="ECO:0000313" key="8">
    <source>
        <dbReference type="EMBL" id="NNU82209.1"/>
    </source>
</evidence>
<gene>
    <name evidence="8" type="ORF">HMH01_17370</name>
</gene>
<feature type="domain" description="THIF-type NAD/FAD binding fold" evidence="6">
    <location>
        <begin position="336"/>
        <end position="471"/>
    </location>
</feature>
<dbReference type="InterPro" id="IPR000594">
    <property type="entry name" value="ThiF_NAD_FAD-bd"/>
</dbReference>
<dbReference type="Pfam" id="PF14464">
    <property type="entry name" value="Prok-JAB"/>
    <property type="match status" value="1"/>
</dbReference>
<dbReference type="InterPro" id="IPR016135">
    <property type="entry name" value="UBQ-conjugating_enzyme/RWD"/>
</dbReference>
<dbReference type="GO" id="GO:0006508">
    <property type="term" value="P:proteolysis"/>
    <property type="evidence" value="ECO:0007669"/>
    <property type="project" value="UniProtKB-KW"/>
</dbReference>
<dbReference type="Proteomes" id="UP000572377">
    <property type="component" value="Unassembled WGS sequence"/>
</dbReference>
<dbReference type="GO" id="GO:0008641">
    <property type="term" value="F:ubiquitin-like modifier activating enzyme activity"/>
    <property type="evidence" value="ECO:0007669"/>
    <property type="project" value="InterPro"/>
</dbReference>
<dbReference type="PANTHER" id="PTHR43267">
    <property type="entry name" value="TRNA THREONYLCARBAMOYLADENOSINE DEHYDRATASE"/>
    <property type="match status" value="1"/>
</dbReference>
<evidence type="ECO:0008006" key="10">
    <source>
        <dbReference type="Google" id="ProtNLM"/>
    </source>
</evidence>
<dbReference type="InterPro" id="IPR032865">
    <property type="entry name" value="Prok-E2_A"/>
</dbReference>
<name>A0A849L6Z1_9RHOB</name>
<dbReference type="GO" id="GO:0008237">
    <property type="term" value="F:metallopeptidase activity"/>
    <property type="evidence" value="ECO:0007669"/>
    <property type="project" value="UniProtKB-KW"/>
</dbReference>
<keyword evidence="2" id="KW-0479">Metal-binding</keyword>
<keyword evidence="1" id="KW-0645">Protease</keyword>
<dbReference type="GO" id="GO:0046872">
    <property type="term" value="F:metal ion binding"/>
    <property type="evidence" value="ECO:0007669"/>
    <property type="project" value="UniProtKB-KW"/>
</dbReference>
<reference evidence="8 9" key="1">
    <citation type="submission" date="2020-05" db="EMBL/GenBank/DDBJ databases">
        <title>Gimesia benthica sp. nov., a novel planctomycete isolated from a deep-sea water sample of the Northwest Indian Ocean.</title>
        <authorList>
            <person name="Wang J."/>
            <person name="Ruan C."/>
            <person name="Song L."/>
            <person name="Zhu Y."/>
            <person name="Li A."/>
            <person name="Zheng X."/>
            <person name="Wang L."/>
            <person name="Lu Z."/>
            <person name="Huang Y."/>
            <person name="Du W."/>
            <person name="Zhou Y."/>
            <person name="Huang L."/>
            <person name="Dai X."/>
        </authorList>
    </citation>
    <scope>NUCLEOTIDE SEQUENCE [LARGE SCALE GENOMIC DNA]</scope>
    <source>
        <strain evidence="8 9">YYQ-30</strain>
    </source>
</reference>
<organism evidence="8 9">
    <name type="scientific">Halovulum dunhuangense</name>
    <dbReference type="NCBI Taxonomy" id="1505036"/>
    <lineage>
        <taxon>Bacteria</taxon>
        <taxon>Pseudomonadati</taxon>
        <taxon>Pseudomonadota</taxon>
        <taxon>Alphaproteobacteria</taxon>
        <taxon>Rhodobacterales</taxon>
        <taxon>Paracoccaceae</taxon>
        <taxon>Halovulum</taxon>
    </lineage>
</organism>
<dbReference type="Gene3D" id="3.40.140.10">
    <property type="entry name" value="Cytidine Deaminase, domain 2"/>
    <property type="match status" value="1"/>
</dbReference>
<protein>
    <recommendedName>
        <fullName evidence="10">ThiF family protein</fullName>
    </recommendedName>
</protein>
<sequence>MKSEGQVWAIDHLYEIVQASAGSFEIVELDEAREKDGPVSVTVSINCSRFPRVDGGMPFRARERLRLHIPSTFPLSRPSAHFTHKRYAAFPHVQWGDSICLYQAPEVEWVPGQGIFGFMERVDEWLRAAAANELDPVGLPLHPPVAYAGSRFSVIPCMDAPKPEPPYWGGFVEVTRDGEVAAELGRWISYGEEMPKGRLASAILLPTTMPHEYPTTMIDLIKALVAREVPLHLIHVIINLGALSTEDGKPAIFMLGAAMRGIAGGPALQHLACWLIDAEQCKKLRDAVLTTTPNNPKDIAAFYDWAANAKVEWCRVLEDRPEIVERRDSQSSARFWKDKHVAILGCGAIGSTVAPMLARAGIGRLQLYDNGFVTPGVIVRQGFRRDHVGYTKSSAVRVGVLGARPGMEVAAHHEDVVSILGDPEALACLMNADAIIDATASSSVATALELHFRKTAKKHPPIVSMAIGHNADFGLMTLVRDTHTGMSLDADRRTKLDLAKSGCGNAYFEEFWPTDAARRKPFQPEPGCSSPTFRGSYADVLSLAARMTNMAASWLASGASGPRAFTINLSGGGLATGPTRELEFAWRPHRVVKDGLQGYEIRMSHEATAAMLAWIRRSERVRGTCVETGGVLFGEVDELLKVIWIDEVSGPPSDSVSSPESFLCGTSGIQEMNDEKTKRTRGSVSFLGMWHTHPLGMPVPSNTDLGAMEQLLGTDPTFLGRRFLMIIVGGTTKSPIVSASVFQRSDYVR</sequence>
<keyword evidence="3" id="KW-0378">Hydrolase</keyword>
<evidence type="ECO:0000313" key="9">
    <source>
        <dbReference type="Proteomes" id="UP000572377"/>
    </source>
</evidence>
<evidence type="ECO:0000259" key="6">
    <source>
        <dbReference type="Pfam" id="PF00899"/>
    </source>
</evidence>
<dbReference type="SUPFAM" id="SSF69572">
    <property type="entry name" value="Activating enzymes of the ubiquitin-like proteins"/>
    <property type="match status" value="1"/>
</dbReference>
<accession>A0A849L6Z1</accession>
<keyword evidence="5" id="KW-0482">Metalloprotease</keyword>
<keyword evidence="9" id="KW-1185">Reference proteome</keyword>
<dbReference type="PANTHER" id="PTHR43267:SF3">
    <property type="entry name" value="THIF PROTEIN"/>
    <property type="match status" value="1"/>
</dbReference>
<dbReference type="EMBL" id="JABFBC010000008">
    <property type="protein sequence ID" value="NNU82209.1"/>
    <property type="molecule type" value="Genomic_DNA"/>
</dbReference>
<dbReference type="GO" id="GO:0016616">
    <property type="term" value="F:oxidoreductase activity, acting on the CH-OH group of donors, NAD or NADP as acceptor"/>
    <property type="evidence" value="ECO:0007669"/>
    <property type="project" value="UniProtKB-ARBA"/>
</dbReference>
<dbReference type="SUPFAM" id="SSF102712">
    <property type="entry name" value="JAB1/MPN domain"/>
    <property type="match status" value="1"/>
</dbReference>
<keyword evidence="4" id="KW-0862">Zinc</keyword>
<evidence type="ECO:0000256" key="3">
    <source>
        <dbReference type="ARBA" id="ARBA00022801"/>
    </source>
</evidence>